<evidence type="ECO:0000256" key="1">
    <source>
        <dbReference type="ARBA" id="ARBA00023125"/>
    </source>
</evidence>
<sequence>MAVSPKGSDGSAKNTTKQIRKWAVGEGLEVSSRGRISAEIEQAFYAAHAKKAQAETASV</sequence>
<protein>
    <recommendedName>
        <fullName evidence="2">Lsr2 DNA-binding domain-containing protein</fullName>
    </recommendedName>
</protein>
<dbReference type="Pfam" id="PF23359">
    <property type="entry name" value="Lsr2_DNA-bd"/>
    <property type="match status" value="1"/>
</dbReference>
<dbReference type="EMBL" id="AJYC02000151">
    <property type="protein sequence ID" value="EKT77466.1"/>
    <property type="molecule type" value="Genomic_DNA"/>
</dbReference>
<feature type="non-terminal residue" evidence="3">
    <location>
        <position position="59"/>
    </location>
</feature>
<dbReference type="AlphaFoldDB" id="K8X9H8"/>
<feature type="domain" description="Lsr2 DNA-binding" evidence="2">
    <location>
        <begin position="12"/>
        <end position="47"/>
    </location>
</feature>
<name>K8X9H8_RHOOP</name>
<organism evidence="3 4">
    <name type="scientific">Rhodococcus opacus M213</name>
    <dbReference type="NCBI Taxonomy" id="1129896"/>
    <lineage>
        <taxon>Bacteria</taxon>
        <taxon>Bacillati</taxon>
        <taxon>Actinomycetota</taxon>
        <taxon>Actinomycetes</taxon>
        <taxon>Mycobacteriales</taxon>
        <taxon>Nocardiaceae</taxon>
        <taxon>Rhodococcus</taxon>
    </lineage>
</organism>
<dbReference type="GO" id="GO:0003677">
    <property type="term" value="F:DNA binding"/>
    <property type="evidence" value="ECO:0007669"/>
    <property type="project" value="UniProtKB-KW"/>
</dbReference>
<dbReference type="InterPro" id="IPR055370">
    <property type="entry name" value="Lsr2_DNA-bd"/>
</dbReference>
<dbReference type="Gene3D" id="4.10.320.10">
    <property type="entry name" value="E3-binding domain"/>
    <property type="match status" value="1"/>
</dbReference>
<evidence type="ECO:0000313" key="3">
    <source>
        <dbReference type="EMBL" id="EKT77466.1"/>
    </source>
</evidence>
<evidence type="ECO:0000259" key="2">
    <source>
        <dbReference type="Pfam" id="PF23359"/>
    </source>
</evidence>
<gene>
    <name evidence="3" type="ORF">WSS_A37517</name>
</gene>
<dbReference type="RefSeq" id="WP_005264117.1">
    <property type="nucleotide sequence ID" value="NZ_AJYC02000151.1"/>
</dbReference>
<comment type="caution">
    <text evidence="3">The sequence shown here is derived from an EMBL/GenBank/DDBJ whole genome shotgun (WGS) entry which is preliminary data.</text>
</comment>
<keyword evidence="1" id="KW-0238">DNA-binding</keyword>
<reference evidence="3 4" key="1">
    <citation type="journal article" date="2013" name="Genome Announc.">
        <title>Draft Genome Sequence of Rhodococcus opacus Strain M213 Shows a Diverse Catabolic Potential.</title>
        <authorList>
            <person name="Pathak A."/>
            <person name="Green S.J."/>
            <person name="Ogram A."/>
            <person name="Chauhan A."/>
        </authorList>
    </citation>
    <scope>NUCLEOTIDE SEQUENCE [LARGE SCALE GENOMIC DNA]</scope>
    <source>
        <strain evidence="3 4">M213</strain>
    </source>
</reference>
<dbReference type="GO" id="GO:0016746">
    <property type="term" value="F:acyltransferase activity"/>
    <property type="evidence" value="ECO:0007669"/>
    <property type="project" value="InterPro"/>
</dbReference>
<accession>K8X9H8</accession>
<dbReference type="InterPro" id="IPR036625">
    <property type="entry name" value="E3-bd_dom_sf"/>
</dbReference>
<proteinExistence type="predicted"/>
<dbReference type="Proteomes" id="UP000005951">
    <property type="component" value="Unassembled WGS sequence"/>
</dbReference>
<evidence type="ECO:0000313" key="4">
    <source>
        <dbReference type="Proteomes" id="UP000005951"/>
    </source>
</evidence>